<dbReference type="Gene3D" id="3.90.180.10">
    <property type="entry name" value="Medium-chain alcohol dehydrogenases, catalytic domain"/>
    <property type="match status" value="1"/>
</dbReference>
<accession>A0A380EKY3</accession>
<protein>
    <submittedName>
        <fullName evidence="2">Quinone oxidoreductase</fullName>
        <ecNumber evidence="2">1.6.5.5</ecNumber>
    </submittedName>
</protein>
<dbReference type="Pfam" id="PF16884">
    <property type="entry name" value="ADH_N_2"/>
    <property type="match status" value="1"/>
</dbReference>
<dbReference type="SUPFAM" id="SSF50129">
    <property type="entry name" value="GroES-like"/>
    <property type="match status" value="1"/>
</dbReference>
<evidence type="ECO:0000313" key="2">
    <source>
        <dbReference type="EMBL" id="SUL37450.1"/>
    </source>
</evidence>
<name>A0A380EKY3_STAAU</name>
<keyword evidence="2" id="KW-0560">Oxidoreductase</keyword>
<dbReference type="AlphaFoldDB" id="A0A380EKY3"/>
<proteinExistence type="predicted"/>
<evidence type="ECO:0000313" key="3">
    <source>
        <dbReference type="Proteomes" id="UP000254116"/>
    </source>
</evidence>
<dbReference type="GO" id="GO:0003960">
    <property type="term" value="F:quinone reductase (NADPH) activity"/>
    <property type="evidence" value="ECO:0007669"/>
    <property type="project" value="UniProtKB-EC"/>
</dbReference>
<reference evidence="2 3" key="1">
    <citation type="submission" date="2018-06" db="EMBL/GenBank/DDBJ databases">
        <authorList>
            <consortium name="Pathogen Informatics"/>
            <person name="Doyle S."/>
        </authorList>
    </citation>
    <scope>NUCLEOTIDE SEQUENCE [LARGE SCALE GENOMIC DNA]</scope>
    <source>
        <strain evidence="2 3">NCTC10702</strain>
    </source>
</reference>
<gene>
    <name evidence="2" type="ORF">NCTC10702_03461</name>
</gene>
<dbReference type="InterPro" id="IPR011032">
    <property type="entry name" value="GroES-like_sf"/>
</dbReference>
<sequence>MMQNKQILFNKIPEGMPQEDTFKIEEIDTPKLESDGVLVQTLYIFSGSIYERTYD</sequence>
<dbReference type="EMBL" id="UHBY01000003">
    <property type="protein sequence ID" value="SUL37450.1"/>
    <property type="molecule type" value="Genomic_DNA"/>
</dbReference>
<evidence type="ECO:0000259" key="1">
    <source>
        <dbReference type="Pfam" id="PF16884"/>
    </source>
</evidence>
<dbReference type="InterPro" id="IPR041694">
    <property type="entry name" value="ADH_N_2"/>
</dbReference>
<dbReference type="EC" id="1.6.5.5" evidence="2"/>
<feature type="domain" description="Oxidoreductase N-terminal" evidence="1">
    <location>
        <begin position="5"/>
        <end position="44"/>
    </location>
</feature>
<organism evidence="2 3">
    <name type="scientific">Staphylococcus aureus</name>
    <dbReference type="NCBI Taxonomy" id="1280"/>
    <lineage>
        <taxon>Bacteria</taxon>
        <taxon>Bacillati</taxon>
        <taxon>Bacillota</taxon>
        <taxon>Bacilli</taxon>
        <taxon>Bacillales</taxon>
        <taxon>Staphylococcaceae</taxon>
        <taxon>Staphylococcus</taxon>
    </lineage>
</organism>
<dbReference type="Proteomes" id="UP000254116">
    <property type="component" value="Unassembled WGS sequence"/>
</dbReference>